<dbReference type="SUPFAM" id="SSF46785">
    <property type="entry name" value="Winged helix' DNA-binding domain"/>
    <property type="match status" value="1"/>
</dbReference>
<keyword evidence="2" id="KW-0238">DNA-binding</keyword>
<evidence type="ECO:0000313" key="3">
    <source>
        <dbReference type="EMBL" id="MDR6839530.1"/>
    </source>
</evidence>
<dbReference type="InterPro" id="IPR000835">
    <property type="entry name" value="HTH_MarR-typ"/>
</dbReference>
<keyword evidence="4" id="KW-1185">Reference proteome</keyword>
<dbReference type="Gene3D" id="1.10.10.10">
    <property type="entry name" value="Winged helix-like DNA-binding domain superfamily/Winged helix DNA-binding domain"/>
    <property type="match status" value="1"/>
</dbReference>
<dbReference type="GO" id="GO:0003700">
    <property type="term" value="F:DNA-binding transcription factor activity"/>
    <property type="evidence" value="ECO:0007669"/>
    <property type="project" value="InterPro"/>
</dbReference>
<name>A0AAJ2C095_ACIDE</name>
<gene>
    <name evidence="2" type="ORF">J2W88_004461</name>
    <name evidence="3" type="ORF">J2W93_004398</name>
</gene>
<dbReference type="Proteomes" id="UP001249076">
    <property type="component" value="Unassembled WGS sequence"/>
</dbReference>
<proteinExistence type="predicted"/>
<accession>A0AAJ2C095</accession>
<dbReference type="GO" id="GO:0006950">
    <property type="term" value="P:response to stress"/>
    <property type="evidence" value="ECO:0007669"/>
    <property type="project" value="TreeGrafter"/>
</dbReference>
<dbReference type="PROSITE" id="PS50995">
    <property type="entry name" value="HTH_MARR_2"/>
    <property type="match status" value="1"/>
</dbReference>
<feature type="domain" description="HTH marR-type" evidence="1">
    <location>
        <begin position="25"/>
        <end position="158"/>
    </location>
</feature>
<dbReference type="Proteomes" id="UP001253458">
    <property type="component" value="Unassembled WGS sequence"/>
</dbReference>
<dbReference type="Pfam" id="PF12802">
    <property type="entry name" value="MarR_2"/>
    <property type="match status" value="1"/>
</dbReference>
<protein>
    <submittedName>
        <fullName evidence="2">DNA-binding MarR family transcriptional regulator</fullName>
    </submittedName>
</protein>
<dbReference type="InterPro" id="IPR039422">
    <property type="entry name" value="MarR/SlyA-like"/>
</dbReference>
<sequence>MTAPAPAPHPPAAPGHRLAHPQAANDLLMYRLNRLIAVAGSLVVRLCEGGYGITRREWGLMMMLAQHPGMPPAELAQRLGLDRARTSRAITSLLTKKLITRDAMPGDRRQAQLSLTAAGQAVHDELFPQVKALNQELLAGLGPEAVAGLDQALADMQRRAEALVATRTDVPRTYRLRGGRHVD</sequence>
<dbReference type="EMBL" id="JAVDTL010000009">
    <property type="protein sequence ID" value="MDR6769153.1"/>
    <property type="molecule type" value="Genomic_DNA"/>
</dbReference>
<dbReference type="RefSeq" id="WP_209820564.1">
    <property type="nucleotide sequence ID" value="NZ_JAVDTL010000009.1"/>
</dbReference>
<evidence type="ECO:0000313" key="5">
    <source>
        <dbReference type="Proteomes" id="UP001253458"/>
    </source>
</evidence>
<comment type="caution">
    <text evidence="2">The sequence shown here is derived from an EMBL/GenBank/DDBJ whole genome shotgun (WGS) entry which is preliminary data.</text>
</comment>
<evidence type="ECO:0000259" key="1">
    <source>
        <dbReference type="PROSITE" id="PS50995"/>
    </source>
</evidence>
<reference evidence="2 4" key="1">
    <citation type="submission" date="2023-07" db="EMBL/GenBank/DDBJ databases">
        <title>Sorghum-associated microbial communities from plants grown in Nebraska, USA.</title>
        <authorList>
            <person name="Schachtman D."/>
        </authorList>
    </citation>
    <scope>NUCLEOTIDE SEQUENCE</scope>
    <source>
        <strain evidence="3 4">BE105</strain>
        <strain evidence="2">BE69</strain>
    </source>
</reference>
<dbReference type="InterPro" id="IPR036388">
    <property type="entry name" value="WH-like_DNA-bd_sf"/>
</dbReference>
<dbReference type="PANTHER" id="PTHR33164:SF43">
    <property type="entry name" value="HTH-TYPE TRANSCRIPTIONAL REPRESSOR YETL"/>
    <property type="match status" value="1"/>
</dbReference>
<dbReference type="PRINTS" id="PR00598">
    <property type="entry name" value="HTHMARR"/>
</dbReference>
<dbReference type="PANTHER" id="PTHR33164">
    <property type="entry name" value="TRANSCRIPTIONAL REGULATOR, MARR FAMILY"/>
    <property type="match status" value="1"/>
</dbReference>
<dbReference type="SMART" id="SM00347">
    <property type="entry name" value="HTH_MARR"/>
    <property type="match status" value="1"/>
</dbReference>
<dbReference type="EMBL" id="JAVDTS010000009">
    <property type="protein sequence ID" value="MDR6839530.1"/>
    <property type="molecule type" value="Genomic_DNA"/>
</dbReference>
<dbReference type="AlphaFoldDB" id="A0AAJ2C095"/>
<evidence type="ECO:0000313" key="2">
    <source>
        <dbReference type="EMBL" id="MDR6769153.1"/>
    </source>
</evidence>
<organism evidence="2 5">
    <name type="scientific">Acidovorax delafieldii</name>
    <name type="common">Pseudomonas delafieldii</name>
    <dbReference type="NCBI Taxonomy" id="47920"/>
    <lineage>
        <taxon>Bacteria</taxon>
        <taxon>Pseudomonadati</taxon>
        <taxon>Pseudomonadota</taxon>
        <taxon>Betaproteobacteria</taxon>
        <taxon>Burkholderiales</taxon>
        <taxon>Comamonadaceae</taxon>
        <taxon>Acidovorax</taxon>
    </lineage>
</organism>
<dbReference type="InterPro" id="IPR036390">
    <property type="entry name" value="WH_DNA-bd_sf"/>
</dbReference>
<dbReference type="GO" id="GO:0003677">
    <property type="term" value="F:DNA binding"/>
    <property type="evidence" value="ECO:0007669"/>
    <property type="project" value="UniProtKB-KW"/>
</dbReference>
<evidence type="ECO:0000313" key="4">
    <source>
        <dbReference type="Proteomes" id="UP001249076"/>
    </source>
</evidence>